<dbReference type="InParanoid" id="A0A0C2WAN5"/>
<dbReference type="AlphaFoldDB" id="A0A0C2WAN5"/>
<reference evidence="5 6" key="1">
    <citation type="submission" date="2014-04" db="EMBL/GenBank/DDBJ databases">
        <title>Evolutionary Origins and Diversification of the Mycorrhizal Mutualists.</title>
        <authorList>
            <consortium name="DOE Joint Genome Institute"/>
            <consortium name="Mycorrhizal Genomics Consortium"/>
            <person name="Kohler A."/>
            <person name="Kuo A."/>
            <person name="Nagy L.G."/>
            <person name="Floudas D."/>
            <person name="Copeland A."/>
            <person name="Barry K.W."/>
            <person name="Cichocki N."/>
            <person name="Veneault-Fourrey C."/>
            <person name="LaButti K."/>
            <person name="Lindquist E.A."/>
            <person name="Lipzen A."/>
            <person name="Lundell T."/>
            <person name="Morin E."/>
            <person name="Murat C."/>
            <person name="Riley R."/>
            <person name="Ohm R."/>
            <person name="Sun H."/>
            <person name="Tunlid A."/>
            <person name="Henrissat B."/>
            <person name="Grigoriev I.V."/>
            <person name="Hibbett D.S."/>
            <person name="Martin F."/>
        </authorList>
    </citation>
    <scope>NUCLEOTIDE SEQUENCE [LARGE SCALE GENOMIC DNA]</scope>
    <source>
        <strain evidence="5 6">Koide BX008</strain>
    </source>
</reference>
<feature type="domain" description="Crinkler effector protein N-terminal" evidence="4">
    <location>
        <begin position="6"/>
        <end position="108"/>
    </location>
</feature>
<comment type="subcellular location">
    <subcellularLocation>
        <location evidence="1">Host cell</location>
    </subcellularLocation>
    <subcellularLocation>
        <location evidence="2">Secreted</location>
    </subcellularLocation>
</comment>
<name>A0A0C2WAN5_AMAMK</name>
<sequence>MSTAIVIWCLVFGDDPESIFPVDIEATKTVVELKDAIKEKKKPDFDDIDAAKLDLFRVSIPFEDRWFEKLNNLDLLHDEALLENWMTLSSIFSDQSAMNVAKNQLHVIRVLRLNCCLQNPDLFNPGRIFSVQITYGQTVEDLKEAIKAKMPNILQYVEAYTLELWKVSLPVDDDCQENFNMPARNLLYL</sequence>
<keyword evidence="6" id="KW-1185">Reference proteome</keyword>
<dbReference type="GO" id="GO:0043657">
    <property type="term" value="C:host cell"/>
    <property type="evidence" value="ECO:0007669"/>
    <property type="project" value="UniProtKB-SubCell"/>
</dbReference>
<dbReference type="InterPro" id="IPR045379">
    <property type="entry name" value="Crinkler_N"/>
</dbReference>
<accession>A0A0C2WAN5</accession>
<dbReference type="HOGENOM" id="CLU_074871_0_0_1"/>
<dbReference type="GO" id="GO:0005576">
    <property type="term" value="C:extracellular region"/>
    <property type="evidence" value="ECO:0007669"/>
    <property type="project" value="UniProtKB-SubCell"/>
</dbReference>
<evidence type="ECO:0000313" key="5">
    <source>
        <dbReference type="EMBL" id="KIL58322.1"/>
    </source>
</evidence>
<dbReference type="EMBL" id="KN818341">
    <property type="protein sequence ID" value="KIL58322.1"/>
    <property type="molecule type" value="Genomic_DNA"/>
</dbReference>
<feature type="domain" description="Crinkler effector protein N-terminal" evidence="4">
    <location>
        <begin position="111"/>
        <end position="175"/>
    </location>
</feature>
<evidence type="ECO:0000313" key="6">
    <source>
        <dbReference type="Proteomes" id="UP000054549"/>
    </source>
</evidence>
<gene>
    <name evidence="5" type="ORF">M378DRAFT_333200</name>
</gene>
<keyword evidence="3" id="KW-0964">Secreted</keyword>
<dbReference type="Pfam" id="PF20147">
    <property type="entry name" value="Crinkler"/>
    <property type="match status" value="2"/>
</dbReference>
<evidence type="ECO:0000256" key="3">
    <source>
        <dbReference type="ARBA" id="ARBA00022525"/>
    </source>
</evidence>
<dbReference type="OrthoDB" id="3064102at2759"/>
<protein>
    <recommendedName>
        <fullName evidence="4">Crinkler effector protein N-terminal domain-containing protein</fullName>
    </recommendedName>
</protein>
<proteinExistence type="predicted"/>
<evidence type="ECO:0000256" key="1">
    <source>
        <dbReference type="ARBA" id="ARBA00004340"/>
    </source>
</evidence>
<organism evidence="5 6">
    <name type="scientific">Amanita muscaria (strain Koide BX008)</name>
    <dbReference type="NCBI Taxonomy" id="946122"/>
    <lineage>
        <taxon>Eukaryota</taxon>
        <taxon>Fungi</taxon>
        <taxon>Dikarya</taxon>
        <taxon>Basidiomycota</taxon>
        <taxon>Agaricomycotina</taxon>
        <taxon>Agaricomycetes</taxon>
        <taxon>Agaricomycetidae</taxon>
        <taxon>Agaricales</taxon>
        <taxon>Pluteineae</taxon>
        <taxon>Amanitaceae</taxon>
        <taxon>Amanita</taxon>
    </lineage>
</organism>
<evidence type="ECO:0000259" key="4">
    <source>
        <dbReference type="Pfam" id="PF20147"/>
    </source>
</evidence>
<evidence type="ECO:0000256" key="2">
    <source>
        <dbReference type="ARBA" id="ARBA00004613"/>
    </source>
</evidence>
<dbReference type="Proteomes" id="UP000054549">
    <property type="component" value="Unassembled WGS sequence"/>
</dbReference>